<dbReference type="Gene3D" id="1.10.1060.10">
    <property type="entry name" value="Alpha-helical ferredoxin"/>
    <property type="match status" value="1"/>
</dbReference>
<dbReference type="InterPro" id="IPR017900">
    <property type="entry name" value="4Fe4S_Fe_S_CS"/>
</dbReference>
<keyword evidence="3" id="KW-0274">FAD</keyword>
<dbReference type="Gene3D" id="3.30.465.10">
    <property type="match status" value="1"/>
</dbReference>
<reference evidence="8" key="2">
    <citation type="submission" date="2021-04" db="EMBL/GenBank/DDBJ databases">
        <authorList>
            <person name="Gilroy R."/>
        </authorList>
    </citation>
    <scope>NUCLEOTIDE SEQUENCE</scope>
    <source>
        <strain evidence="8">5032</strain>
    </source>
</reference>
<dbReference type="InterPro" id="IPR016169">
    <property type="entry name" value="FAD-bd_PCMH_sub2"/>
</dbReference>
<dbReference type="PROSITE" id="PS51387">
    <property type="entry name" value="FAD_PCMH"/>
    <property type="match status" value="1"/>
</dbReference>
<gene>
    <name evidence="8" type="ORF">H9784_09300</name>
</gene>
<evidence type="ECO:0000256" key="3">
    <source>
        <dbReference type="ARBA" id="ARBA00022827"/>
    </source>
</evidence>
<dbReference type="InterPro" id="IPR004113">
    <property type="entry name" value="FAD-bd_oxidored_4_C"/>
</dbReference>
<dbReference type="GO" id="GO:0046872">
    <property type="term" value="F:metal ion binding"/>
    <property type="evidence" value="ECO:0007669"/>
    <property type="project" value="UniProtKB-KW"/>
</dbReference>
<feature type="domain" description="4Fe-4S ferredoxin-type" evidence="6">
    <location>
        <begin position="719"/>
        <end position="748"/>
    </location>
</feature>
<dbReference type="InterPro" id="IPR016164">
    <property type="entry name" value="FAD-linked_Oxase-like_C"/>
</dbReference>
<dbReference type="GO" id="GO:0016491">
    <property type="term" value="F:oxidoreductase activity"/>
    <property type="evidence" value="ECO:0007669"/>
    <property type="project" value="UniProtKB-ARBA"/>
</dbReference>
<dbReference type="PANTHER" id="PTHR42934:SF2">
    <property type="entry name" value="GLYCOLATE OXIDASE SUBUNIT GLCD"/>
    <property type="match status" value="1"/>
</dbReference>
<dbReference type="InterPro" id="IPR006094">
    <property type="entry name" value="Oxid_FAD_bind_N"/>
</dbReference>
<evidence type="ECO:0000256" key="4">
    <source>
        <dbReference type="ARBA" id="ARBA00023004"/>
    </source>
</evidence>
<dbReference type="SUPFAM" id="SSF55103">
    <property type="entry name" value="FAD-linked oxidases, C-terminal domain"/>
    <property type="match status" value="1"/>
</dbReference>
<dbReference type="Pfam" id="PF13183">
    <property type="entry name" value="Fer4_8"/>
    <property type="match status" value="1"/>
</dbReference>
<dbReference type="Gene3D" id="3.30.70.2740">
    <property type="match status" value="1"/>
</dbReference>
<evidence type="ECO:0000313" key="9">
    <source>
        <dbReference type="Proteomes" id="UP000823821"/>
    </source>
</evidence>
<keyword evidence="4" id="KW-0408">Iron</keyword>
<sequence>MAHKGPHISISPDYVVNRILRINISDFEEWPESVRNLAIAIAEELFLVAYNPFIDADTVRASVRERYEREALSLAHYYATALGEGITMFWSAYEAEADFRQKLAETLRGFLPAECVLTHPAALVETATDATDLRMELPLLVVEPDNTEQVAALVKLANDMKFALIPRGGGSGATGGAVPARRRTVIVSLARLTHIGPIDLEAMTVTCQAGANTQAVITAVDEKGALFSVDPASKQAASIGGNVSENAGGPMAFEYGTTLDNLLWWRMVTPTGEIITVERENHPRHKILPDETAVFVVKDVSGGVRNVVHLRGDEIRLPGLGKDVTNKALGGLPGMQKEGVDGIITEACFILHPKPRYKRVMVLEFFGRSMHPAAVVVRELVALRNRIREEGDYAHLSALEEFNAKYVQAIDYKRKSRKFSDLPISVIILQVDGDDPYLLDKCVGDIVSVVEEQENVDILVAQDDKEAERFWEDRHRLSAIAKRTSGFKLNEDVVIPMDRIPDFALFLEQLNLECTAQAYRYALQEVGRLPGFPMEEKDFNREFSFASKVATGDVKAADLSDTELWTRAQAYMDSLLEKYPHLTRKLNKIREYMDAGRIVVASHMHAGDGNCHVNIPVNSNDHHMLEEAEETAARVMAECQEMGGEVSGEHGIGITKIAFFGKEKMDALRAFKERVDPRDVMNPAKLVYRELPVRPFTFSFNRLIRDINDSGLPDKEKLTDLLAAVQVCTRCGKCKHVCPMNYPERSMQYHPRNKNMVLGMLIEAVYYSQVNKGSIDAELLRWLRDLVEHCTACGRCRANCPVKIPSGDVALSLRAMLEHEDAGGHPLKKRALEWLVRDVEHRVPKAAKMASLGQKMQNRILGFTPDLWKRRMQNPLFAARGPKVGYTNLYESLRLHRGSIFSPTEVTQGTPCVIYFPGCGGALFYDRIGLSSIMLLLRAGFAVAVPPRHLCCGYPLLSAGMDTAFEDNLAHNRQYLASMIRALGKQGFEVAHLVTSCGTCLEGLERMGLSEQFPGLGQRDIMQLVLPLLRKEQLEHPLPPGTSLVYHASCHSEWAGIPAAKGQKQIVAALSNFSGAKVLLNGGCCGESGMGAMTSPQIYNLLRSRKQISLQAAFAALDGPEAHSGKAALPPVLVGCPSCKIGIGRCLINLHDKRPVLHVAEWVAGMIDGEDRRQSFRRRVNETRGDVRVVEG</sequence>
<dbReference type="GO" id="GO:0051536">
    <property type="term" value="F:iron-sulfur cluster binding"/>
    <property type="evidence" value="ECO:0007669"/>
    <property type="project" value="UniProtKB-KW"/>
</dbReference>
<keyword evidence="5" id="KW-0411">Iron-sulfur</keyword>
<evidence type="ECO:0000256" key="2">
    <source>
        <dbReference type="ARBA" id="ARBA00022723"/>
    </source>
</evidence>
<evidence type="ECO:0000256" key="5">
    <source>
        <dbReference type="ARBA" id="ARBA00023014"/>
    </source>
</evidence>
<dbReference type="Pfam" id="PF02913">
    <property type="entry name" value="FAD-oxidase_C"/>
    <property type="match status" value="2"/>
</dbReference>
<organism evidence="8 9">
    <name type="scientific">Candidatus Desulfovibrio intestinavium</name>
    <dbReference type="NCBI Taxonomy" id="2838534"/>
    <lineage>
        <taxon>Bacteria</taxon>
        <taxon>Pseudomonadati</taxon>
        <taxon>Thermodesulfobacteriota</taxon>
        <taxon>Desulfovibrionia</taxon>
        <taxon>Desulfovibrionales</taxon>
        <taxon>Desulfovibrionaceae</taxon>
        <taxon>Desulfovibrio</taxon>
    </lineage>
</organism>
<evidence type="ECO:0000313" key="8">
    <source>
        <dbReference type="EMBL" id="HJA79742.1"/>
    </source>
</evidence>
<protein>
    <submittedName>
        <fullName evidence="8">FAD-binding oxidoreductase</fullName>
    </submittedName>
</protein>
<proteinExistence type="predicted"/>
<dbReference type="SUPFAM" id="SSF56176">
    <property type="entry name" value="FAD-binding/transporter-associated domain-like"/>
    <property type="match status" value="1"/>
</dbReference>
<dbReference type="Proteomes" id="UP000823821">
    <property type="component" value="Unassembled WGS sequence"/>
</dbReference>
<dbReference type="PANTHER" id="PTHR42934">
    <property type="entry name" value="GLYCOLATE OXIDASE SUBUNIT GLCD"/>
    <property type="match status" value="1"/>
</dbReference>
<evidence type="ECO:0000256" key="1">
    <source>
        <dbReference type="ARBA" id="ARBA00022630"/>
    </source>
</evidence>
<keyword evidence="1" id="KW-0285">Flavoprotein</keyword>
<keyword evidence="2" id="KW-0479">Metal-binding</keyword>
<evidence type="ECO:0000259" key="6">
    <source>
        <dbReference type="PROSITE" id="PS51379"/>
    </source>
</evidence>
<name>A0A9D2HP15_9BACT</name>
<dbReference type="Pfam" id="PF02754">
    <property type="entry name" value="CCG"/>
    <property type="match status" value="2"/>
</dbReference>
<dbReference type="PROSITE" id="PS00198">
    <property type="entry name" value="4FE4S_FER_1"/>
    <property type="match status" value="2"/>
</dbReference>
<comment type="caution">
    <text evidence="8">The sequence shown here is derived from an EMBL/GenBank/DDBJ whole genome shotgun (WGS) entry which is preliminary data.</text>
</comment>
<dbReference type="AlphaFoldDB" id="A0A9D2HP15"/>
<dbReference type="InterPro" id="IPR016166">
    <property type="entry name" value="FAD-bd_PCMH"/>
</dbReference>
<reference evidence="8" key="1">
    <citation type="journal article" date="2021" name="PeerJ">
        <title>Extensive microbial diversity within the chicken gut microbiome revealed by metagenomics and culture.</title>
        <authorList>
            <person name="Gilroy R."/>
            <person name="Ravi A."/>
            <person name="Getino M."/>
            <person name="Pursley I."/>
            <person name="Horton D.L."/>
            <person name="Alikhan N.F."/>
            <person name="Baker D."/>
            <person name="Gharbi K."/>
            <person name="Hall N."/>
            <person name="Watson M."/>
            <person name="Adriaenssens E.M."/>
            <person name="Foster-Nyarko E."/>
            <person name="Jarju S."/>
            <person name="Secka A."/>
            <person name="Antonio M."/>
            <person name="Oren A."/>
            <person name="Chaudhuri R.R."/>
            <person name="La Ragione R."/>
            <person name="Hildebrand F."/>
            <person name="Pallen M.J."/>
        </authorList>
    </citation>
    <scope>NUCLEOTIDE SEQUENCE</scope>
    <source>
        <strain evidence="8">5032</strain>
    </source>
</reference>
<feature type="domain" description="4Fe-4S ferredoxin-type" evidence="6">
    <location>
        <begin position="780"/>
        <end position="810"/>
    </location>
</feature>
<dbReference type="InterPro" id="IPR004017">
    <property type="entry name" value="Cys_rich_dom"/>
</dbReference>
<dbReference type="EMBL" id="DWZD01000048">
    <property type="protein sequence ID" value="HJA79742.1"/>
    <property type="molecule type" value="Genomic_DNA"/>
</dbReference>
<accession>A0A9D2HP15</accession>
<dbReference type="InterPro" id="IPR036318">
    <property type="entry name" value="FAD-bd_PCMH-like_sf"/>
</dbReference>
<evidence type="ECO:0000259" key="7">
    <source>
        <dbReference type="PROSITE" id="PS51387"/>
    </source>
</evidence>
<dbReference type="InterPro" id="IPR051914">
    <property type="entry name" value="FAD-linked_OxidoTrans_Type4"/>
</dbReference>
<dbReference type="GO" id="GO:0071949">
    <property type="term" value="F:FAD binding"/>
    <property type="evidence" value="ECO:0007669"/>
    <property type="project" value="InterPro"/>
</dbReference>
<dbReference type="SUPFAM" id="SSF46548">
    <property type="entry name" value="alpha-helical ferredoxin"/>
    <property type="match status" value="1"/>
</dbReference>
<dbReference type="InterPro" id="IPR017896">
    <property type="entry name" value="4Fe4S_Fe-S-bd"/>
</dbReference>
<feature type="domain" description="FAD-binding PCMH-type" evidence="7">
    <location>
        <begin position="134"/>
        <end position="354"/>
    </location>
</feature>
<dbReference type="InterPro" id="IPR009051">
    <property type="entry name" value="Helical_ferredxn"/>
</dbReference>
<dbReference type="Pfam" id="PF01565">
    <property type="entry name" value="FAD_binding_4"/>
    <property type="match status" value="1"/>
</dbReference>
<dbReference type="PROSITE" id="PS51379">
    <property type="entry name" value="4FE4S_FER_2"/>
    <property type="match status" value="2"/>
</dbReference>